<dbReference type="EMBL" id="LXQA010740433">
    <property type="protein sequence ID" value="MCI68657.1"/>
    <property type="molecule type" value="Genomic_DNA"/>
</dbReference>
<evidence type="ECO:0000313" key="1">
    <source>
        <dbReference type="EMBL" id="MCI68657.1"/>
    </source>
</evidence>
<name>A0A392U774_9FABA</name>
<reference evidence="1 2" key="1">
    <citation type="journal article" date="2018" name="Front. Plant Sci.">
        <title>Red Clover (Trifolium pratense) and Zigzag Clover (T. medium) - A Picture of Genomic Similarities and Differences.</title>
        <authorList>
            <person name="Dluhosova J."/>
            <person name="Istvanek J."/>
            <person name="Nedelnik J."/>
            <person name="Repkova J."/>
        </authorList>
    </citation>
    <scope>NUCLEOTIDE SEQUENCE [LARGE SCALE GENOMIC DNA]</scope>
    <source>
        <strain evidence="2">cv. 10/8</strain>
        <tissue evidence="1">Leaf</tissue>
    </source>
</reference>
<protein>
    <submittedName>
        <fullName evidence="1">Uncharacterized protein</fullName>
    </submittedName>
</protein>
<sequence length="22" mass="2493">MDRQNTLNSDPKLQFLAAYGPL</sequence>
<keyword evidence="2" id="KW-1185">Reference proteome</keyword>
<accession>A0A392U774</accession>
<organism evidence="1 2">
    <name type="scientific">Trifolium medium</name>
    <dbReference type="NCBI Taxonomy" id="97028"/>
    <lineage>
        <taxon>Eukaryota</taxon>
        <taxon>Viridiplantae</taxon>
        <taxon>Streptophyta</taxon>
        <taxon>Embryophyta</taxon>
        <taxon>Tracheophyta</taxon>
        <taxon>Spermatophyta</taxon>
        <taxon>Magnoliopsida</taxon>
        <taxon>eudicotyledons</taxon>
        <taxon>Gunneridae</taxon>
        <taxon>Pentapetalae</taxon>
        <taxon>rosids</taxon>
        <taxon>fabids</taxon>
        <taxon>Fabales</taxon>
        <taxon>Fabaceae</taxon>
        <taxon>Papilionoideae</taxon>
        <taxon>50 kb inversion clade</taxon>
        <taxon>NPAAA clade</taxon>
        <taxon>Hologalegina</taxon>
        <taxon>IRL clade</taxon>
        <taxon>Trifolieae</taxon>
        <taxon>Trifolium</taxon>
    </lineage>
</organism>
<feature type="non-terminal residue" evidence="1">
    <location>
        <position position="22"/>
    </location>
</feature>
<evidence type="ECO:0000313" key="2">
    <source>
        <dbReference type="Proteomes" id="UP000265520"/>
    </source>
</evidence>
<comment type="caution">
    <text evidence="1">The sequence shown here is derived from an EMBL/GenBank/DDBJ whole genome shotgun (WGS) entry which is preliminary data.</text>
</comment>
<dbReference type="AlphaFoldDB" id="A0A392U774"/>
<proteinExistence type="predicted"/>
<dbReference type="Proteomes" id="UP000265520">
    <property type="component" value="Unassembled WGS sequence"/>
</dbReference>